<dbReference type="Gene3D" id="3.40.50.1240">
    <property type="entry name" value="Phosphoglycerate mutase-like"/>
    <property type="match status" value="1"/>
</dbReference>
<dbReference type="SUPFAM" id="SSF53254">
    <property type="entry name" value="Phosphoglycerate mutase-like"/>
    <property type="match status" value="1"/>
</dbReference>
<dbReference type="InterPro" id="IPR013078">
    <property type="entry name" value="His_Pase_superF_clade-1"/>
</dbReference>
<dbReference type="AlphaFoldDB" id="A0AAV5V0J2"/>
<sequence>FLPSLPSFLPSPHSNMDPPVEDFLIDQIAGGYRTVTTRDEFSGKEVIVMRSSETIEDVFPDWVKQSRLDANYYIPFDLNMPQTLPKRDSFAEAFALDPPISEYGKLTAQVFARHLQSRGVPHKGPITIYSSPSLACLQTAHEIYHYLKTHCNLIRIDSGLAGECRGFDYWLKEPAIRRLGFAIDWSYKSLQRAERSETIYTIEERICEAVRGIELEEGRNCVILITDSLAVSMINRRVRRLPIHYTDDIFAEKARADSVVPPNSGIVFLPDCGFHQSLPRHLQPLTDTSGTSRIDMDDGVDYTPGRARAGSLNNPNRILSPRLL</sequence>
<dbReference type="GO" id="GO:0016791">
    <property type="term" value="F:phosphatase activity"/>
    <property type="evidence" value="ECO:0007669"/>
    <property type="project" value="UniProtKB-ARBA"/>
</dbReference>
<feature type="non-terminal residue" evidence="1">
    <location>
        <position position="1"/>
    </location>
</feature>
<evidence type="ECO:0000313" key="1">
    <source>
        <dbReference type="EMBL" id="GMT11948.1"/>
    </source>
</evidence>
<dbReference type="Pfam" id="PF00300">
    <property type="entry name" value="His_Phos_1"/>
    <property type="match status" value="1"/>
</dbReference>
<proteinExistence type="predicted"/>
<accession>A0AAV5V0J2</accession>
<name>A0AAV5V0J2_9BILA</name>
<keyword evidence="2" id="KW-1185">Reference proteome</keyword>
<dbReference type="EMBL" id="BTSY01000001">
    <property type="protein sequence ID" value="GMT11948.1"/>
    <property type="molecule type" value="Genomic_DNA"/>
</dbReference>
<reference evidence="1" key="1">
    <citation type="submission" date="2023-10" db="EMBL/GenBank/DDBJ databases">
        <title>Genome assembly of Pristionchus species.</title>
        <authorList>
            <person name="Yoshida K."/>
            <person name="Sommer R.J."/>
        </authorList>
    </citation>
    <scope>NUCLEOTIDE SEQUENCE</scope>
    <source>
        <strain evidence="1">RS5133</strain>
    </source>
</reference>
<dbReference type="PANTHER" id="PTHR16469:SF23">
    <property type="entry name" value="HISTIDINE KINASE"/>
    <property type="match status" value="1"/>
</dbReference>
<evidence type="ECO:0000313" key="2">
    <source>
        <dbReference type="Proteomes" id="UP001432322"/>
    </source>
</evidence>
<gene>
    <name evidence="1" type="ORF">PFISCL1PPCAC_3245</name>
</gene>
<dbReference type="InterPro" id="IPR051710">
    <property type="entry name" value="Phosphatase_SH3-domain"/>
</dbReference>
<dbReference type="InterPro" id="IPR029033">
    <property type="entry name" value="His_PPase_superfam"/>
</dbReference>
<protein>
    <submittedName>
        <fullName evidence="1">Uncharacterized protein</fullName>
    </submittedName>
</protein>
<comment type="caution">
    <text evidence="1">The sequence shown here is derived from an EMBL/GenBank/DDBJ whole genome shotgun (WGS) entry which is preliminary data.</text>
</comment>
<dbReference type="PANTHER" id="PTHR16469">
    <property type="entry name" value="UBIQUITIN-ASSOCIATED AND SH3 DOMAIN-CONTAINING BA-RELATED"/>
    <property type="match status" value="1"/>
</dbReference>
<dbReference type="Proteomes" id="UP001432322">
    <property type="component" value="Unassembled WGS sequence"/>
</dbReference>
<organism evidence="1 2">
    <name type="scientific">Pristionchus fissidentatus</name>
    <dbReference type="NCBI Taxonomy" id="1538716"/>
    <lineage>
        <taxon>Eukaryota</taxon>
        <taxon>Metazoa</taxon>
        <taxon>Ecdysozoa</taxon>
        <taxon>Nematoda</taxon>
        <taxon>Chromadorea</taxon>
        <taxon>Rhabditida</taxon>
        <taxon>Rhabditina</taxon>
        <taxon>Diplogasteromorpha</taxon>
        <taxon>Diplogasteroidea</taxon>
        <taxon>Neodiplogasteridae</taxon>
        <taxon>Pristionchus</taxon>
    </lineage>
</organism>